<reference evidence="1 2" key="1">
    <citation type="journal article" date="2020" name="ISME J.">
        <title>Uncovering the hidden diversity of litter-decomposition mechanisms in mushroom-forming fungi.</title>
        <authorList>
            <person name="Floudas D."/>
            <person name="Bentzer J."/>
            <person name="Ahren D."/>
            <person name="Johansson T."/>
            <person name="Persson P."/>
            <person name="Tunlid A."/>
        </authorList>
    </citation>
    <scope>NUCLEOTIDE SEQUENCE [LARGE SCALE GENOMIC DNA]</scope>
    <source>
        <strain evidence="1 2">CBS 101986</strain>
    </source>
</reference>
<evidence type="ECO:0000313" key="2">
    <source>
        <dbReference type="Proteomes" id="UP000567179"/>
    </source>
</evidence>
<proteinExistence type="predicted"/>
<evidence type="ECO:0000313" key="1">
    <source>
        <dbReference type="EMBL" id="KAF5328625.1"/>
    </source>
</evidence>
<gene>
    <name evidence="1" type="ORF">D9619_011552</name>
</gene>
<name>A0A8H5BS84_9AGAR</name>
<comment type="caution">
    <text evidence="1">The sequence shown here is derived from an EMBL/GenBank/DDBJ whole genome shotgun (WGS) entry which is preliminary data.</text>
</comment>
<dbReference type="AlphaFoldDB" id="A0A8H5BS84"/>
<organism evidence="1 2">
    <name type="scientific">Psilocybe cf. subviscida</name>
    <dbReference type="NCBI Taxonomy" id="2480587"/>
    <lineage>
        <taxon>Eukaryota</taxon>
        <taxon>Fungi</taxon>
        <taxon>Dikarya</taxon>
        <taxon>Basidiomycota</taxon>
        <taxon>Agaricomycotina</taxon>
        <taxon>Agaricomycetes</taxon>
        <taxon>Agaricomycetidae</taxon>
        <taxon>Agaricales</taxon>
        <taxon>Agaricineae</taxon>
        <taxon>Strophariaceae</taxon>
        <taxon>Psilocybe</taxon>
    </lineage>
</organism>
<sequence>MASQYDLDEVKDFAEKDETTFTYDLPPKPNRDAMGLTQMLHPEGIAPSA</sequence>
<accession>A0A8H5BS84</accession>
<protein>
    <submittedName>
        <fullName evidence="1">Uncharacterized protein</fullName>
    </submittedName>
</protein>
<dbReference type="Proteomes" id="UP000567179">
    <property type="component" value="Unassembled WGS sequence"/>
</dbReference>
<keyword evidence="2" id="KW-1185">Reference proteome</keyword>
<dbReference type="EMBL" id="JAACJJ010000003">
    <property type="protein sequence ID" value="KAF5328625.1"/>
    <property type="molecule type" value="Genomic_DNA"/>
</dbReference>